<feature type="region of interest" description="Disordered" evidence="7">
    <location>
        <begin position="172"/>
        <end position="192"/>
    </location>
</feature>
<protein>
    <recommendedName>
        <fullName evidence="8">Zn(2)-C6 fungal-type domain-containing protein</fullName>
    </recommendedName>
</protein>
<evidence type="ECO:0000256" key="1">
    <source>
        <dbReference type="ARBA" id="ARBA00022723"/>
    </source>
</evidence>
<dbReference type="PROSITE" id="PS50048">
    <property type="entry name" value="ZN2_CY6_FUNGAL_2"/>
    <property type="match status" value="1"/>
</dbReference>
<evidence type="ECO:0000313" key="9">
    <source>
        <dbReference type="EMBL" id="KAL2823409.1"/>
    </source>
</evidence>
<keyword evidence="1" id="KW-0479">Metal-binding</keyword>
<dbReference type="InterPro" id="IPR036864">
    <property type="entry name" value="Zn2-C6_fun-type_DNA-bd_sf"/>
</dbReference>
<dbReference type="EMBL" id="JBFXLS010000053">
    <property type="protein sequence ID" value="KAL2823409.1"/>
    <property type="molecule type" value="Genomic_DNA"/>
</dbReference>
<name>A0ABR4I813_9EURO</name>
<dbReference type="Pfam" id="PF00106">
    <property type="entry name" value="adh_short"/>
    <property type="match status" value="1"/>
</dbReference>
<keyword evidence="6" id="KW-0539">Nucleus</keyword>
<dbReference type="CDD" id="cd05233">
    <property type="entry name" value="SDR_c"/>
    <property type="match status" value="1"/>
</dbReference>
<dbReference type="Gene3D" id="4.10.240.10">
    <property type="entry name" value="Zn(2)-C6 fungal-type DNA-binding domain"/>
    <property type="match status" value="1"/>
</dbReference>
<evidence type="ECO:0000256" key="3">
    <source>
        <dbReference type="ARBA" id="ARBA00023015"/>
    </source>
</evidence>
<keyword evidence="5" id="KW-0804">Transcription</keyword>
<dbReference type="InterPro" id="IPR001138">
    <property type="entry name" value="Zn2Cys6_DnaBD"/>
</dbReference>
<dbReference type="PANTHER" id="PTHR31644:SF1">
    <property type="entry name" value="ZN(II)2CYS6 TRANSCRIPTION FACTOR (EUROFUNG)"/>
    <property type="match status" value="1"/>
</dbReference>
<dbReference type="SUPFAM" id="SSF57701">
    <property type="entry name" value="Zn2/Cys6 DNA-binding domain"/>
    <property type="match status" value="1"/>
</dbReference>
<feature type="domain" description="Zn(2)-C6 fungal-type" evidence="8">
    <location>
        <begin position="36"/>
        <end position="72"/>
    </location>
</feature>
<keyword evidence="2" id="KW-0521">NADP</keyword>
<dbReference type="InterPro" id="IPR020904">
    <property type="entry name" value="Sc_DH/Rdtase_CS"/>
</dbReference>
<reference evidence="9 10" key="1">
    <citation type="submission" date="2024-07" db="EMBL/GenBank/DDBJ databases">
        <title>Section-level genome sequencing and comparative genomics of Aspergillus sections Usti and Cavernicolus.</title>
        <authorList>
            <consortium name="Lawrence Berkeley National Laboratory"/>
            <person name="Nybo J.L."/>
            <person name="Vesth T.C."/>
            <person name="Theobald S."/>
            <person name="Frisvad J.C."/>
            <person name="Larsen T.O."/>
            <person name="Kjaerboelling I."/>
            <person name="Rothschild-Mancinelli K."/>
            <person name="Lyhne E.K."/>
            <person name="Kogle M.E."/>
            <person name="Barry K."/>
            <person name="Clum A."/>
            <person name="Na H."/>
            <person name="Ledsgaard L."/>
            <person name="Lin J."/>
            <person name="Lipzen A."/>
            <person name="Kuo A."/>
            <person name="Riley R."/>
            <person name="Mondo S."/>
            <person name="LaButti K."/>
            <person name="Haridas S."/>
            <person name="Pangalinan J."/>
            <person name="Salamov A.A."/>
            <person name="Simmons B.A."/>
            <person name="Magnuson J.K."/>
            <person name="Chen J."/>
            <person name="Drula E."/>
            <person name="Henrissat B."/>
            <person name="Wiebenga A."/>
            <person name="Lubbers R.J."/>
            <person name="Gomes A.C."/>
            <person name="Makela M.R."/>
            <person name="Stajich J."/>
            <person name="Grigoriev I.V."/>
            <person name="Mortensen U.H."/>
            <person name="De vries R.P."/>
            <person name="Baker S.E."/>
            <person name="Andersen M.R."/>
        </authorList>
    </citation>
    <scope>NUCLEOTIDE SEQUENCE [LARGE SCALE GENOMIC DNA]</scope>
    <source>
        <strain evidence="9 10">CBS 600.67</strain>
    </source>
</reference>
<evidence type="ECO:0000256" key="7">
    <source>
        <dbReference type="SAM" id="MobiDB-lite"/>
    </source>
</evidence>
<dbReference type="PRINTS" id="PR00081">
    <property type="entry name" value="GDHRDH"/>
</dbReference>
<keyword evidence="3" id="KW-0805">Transcription regulation</keyword>
<evidence type="ECO:0000256" key="4">
    <source>
        <dbReference type="ARBA" id="ARBA00023125"/>
    </source>
</evidence>
<feature type="region of interest" description="Disordered" evidence="7">
    <location>
        <begin position="1"/>
        <end position="28"/>
    </location>
</feature>
<evidence type="ECO:0000256" key="5">
    <source>
        <dbReference type="ARBA" id="ARBA00023163"/>
    </source>
</evidence>
<dbReference type="InterPro" id="IPR052780">
    <property type="entry name" value="AAA_Catabolism_Regulators"/>
</dbReference>
<organism evidence="9 10">
    <name type="scientific">Aspergillus cavernicola</name>
    <dbReference type="NCBI Taxonomy" id="176166"/>
    <lineage>
        <taxon>Eukaryota</taxon>
        <taxon>Fungi</taxon>
        <taxon>Dikarya</taxon>
        <taxon>Ascomycota</taxon>
        <taxon>Pezizomycotina</taxon>
        <taxon>Eurotiomycetes</taxon>
        <taxon>Eurotiomycetidae</taxon>
        <taxon>Eurotiales</taxon>
        <taxon>Aspergillaceae</taxon>
        <taxon>Aspergillus</taxon>
        <taxon>Aspergillus subgen. Nidulantes</taxon>
    </lineage>
</organism>
<dbReference type="PROSITE" id="PS00463">
    <property type="entry name" value="ZN2_CY6_FUNGAL_1"/>
    <property type="match status" value="1"/>
</dbReference>
<sequence length="1035" mass="114004">MDPEVMEQEEQSPPVEASISKSKARSDHLMKRVSRACLHCRQRKSKCDLDASGSPGVPPCQRCLRDRRECVLGGSNRGGRRIRKNKIKNFTPDTTTLAQKKPDVQSTSPTNSETLQSTSNSYPGPVVFVPTNPPAPTVATTASLSVDDEDAASIGSVPRNPSDAWQCLTDIAKRGTDDPSPATTDSLRTGPGGYPAYSGLQNGDVTSFQTKTGIKAYRLVQSRSLDPGTVWQLVARYAEHFHPYLPLVPRKYFHHTALDTFATNEKHLLTAVLTIASKDLVERPEIHEYCSKYMHELISGIAAGADCDVEAVEALLLLAEWEPQGLRPRIERVGRGEEDRAAWMHVGLALRSGYFVGLDRTSFRGDASGDTEVEARRRLAWTSCYVSDRLISVRIGRAFWSRGPGPMTGLVSQDFPSLQPVRDGDEDHAQIFQATLDLTQLYGNVHDVLYSGMRTSNQMMLMGDYVKYVDDFRLAILRWKSRWGALQCSPAMQTTLQLSYEYLRLYTNAFAFQAAISQSLSKQKNDGNSHREHLRATFDNVASMQDARFIIEALDAAKAYLTLLVENVDPEMHLHFMPLRFYLYGIYAAVFLYKARSFGVMLPTEEMSVRDLVTRTTEVLNRASAGPDDVGARYARLLELLWRAKPTAPTSPAGTPQINDVLMQNTNPLSHCLPEQDGYVHFSPANDFSWLDLEAVGDYVSGDPGALCQGCSFSGHCTVASDSEYGKPHYNPTPTLCDAGHRELLRPEGKSDPHPWLLIHVPVSEYFIPRFHLILRVSLYRTLKMAQLNEIGGKLALITGASGGIGAACARQFAEKGAHLALTYSSNLTAITSLTEELKTRFPSLRISIHQVDVASAEQIQDMFLQIDKDHGQRPDILVSNAGYGKRVPQVWDITLEEFDFTININLRASFILTKGVVEHMKDQRWGRIIFMSSIAGYGGGINGCHYAASKGGMTGMMKNLSTRLAEFNISVNDVAPAMIGDTGMIPNAQAIPEVAAGIPIGRLGVPEEVANVVTMLATTGYMTGQSLLLAGGLK</sequence>
<dbReference type="Proteomes" id="UP001610335">
    <property type="component" value="Unassembled WGS sequence"/>
</dbReference>
<proteinExistence type="predicted"/>
<gene>
    <name evidence="9" type="ORF">BDW59DRAFT_180690</name>
</gene>
<dbReference type="Pfam" id="PF00172">
    <property type="entry name" value="Zn_clus"/>
    <property type="match status" value="1"/>
</dbReference>
<dbReference type="InterPro" id="IPR007219">
    <property type="entry name" value="XnlR_reg_dom"/>
</dbReference>
<evidence type="ECO:0000259" key="8">
    <source>
        <dbReference type="PROSITE" id="PS50048"/>
    </source>
</evidence>
<feature type="compositionally biased region" description="Polar residues" evidence="7">
    <location>
        <begin position="91"/>
        <end position="122"/>
    </location>
</feature>
<dbReference type="InterPro" id="IPR036291">
    <property type="entry name" value="NAD(P)-bd_dom_sf"/>
</dbReference>
<feature type="region of interest" description="Disordered" evidence="7">
    <location>
        <begin position="87"/>
        <end position="124"/>
    </location>
</feature>
<dbReference type="SMART" id="SM00066">
    <property type="entry name" value="GAL4"/>
    <property type="match status" value="1"/>
</dbReference>
<keyword evidence="10" id="KW-1185">Reference proteome</keyword>
<evidence type="ECO:0000256" key="6">
    <source>
        <dbReference type="ARBA" id="ARBA00023242"/>
    </source>
</evidence>
<dbReference type="SUPFAM" id="SSF51735">
    <property type="entry name" value="NAD(P)-binding Rossmann-fold domains"/>
    <property type="match status" value="1"/>
</dbReference>
<dbReference type="PANTHER" id="PTHR31644">
    <property type="entry name" value="TRANSCRIPTIONAL ACTIVATOR ARO80-RELATED"/>
    <property type="match status" value="1"/>
</dbReference>
<dbReference type="InterPro" id="IPR002347">
    <property type="entry name" value="SDR_fam"/>
</dbReference>
<dbReference type="CDD" id="cd00067">
    <property type="entry name" value="GAL4"/>
    <property type="match status" value="1"/>
</dbReference>
<dbReference type="SMART" id="SM00906">
    <property type="entry name" value="Fungal_trans"/>
    <property type="match status" value="1"/>
</dbReference>
<comment type="caution">
    <text evidence="9">The sequence shown here is derived from an EMBL/GenBank/DDBJ whole genome shotgun (WGS) entry which is preliminary data.</text>
</comment>
<dbReference type="Gene3D" id="3.40.50.720">
    <property type="entry name" value="NAD(P)-binding Rossmann-like Domain"/>
    <property type="match status" value="1"/>
</dbReference>
<accession>A0ABR4I813</accession>
<dbReference type="PROSITE" id="PS00061">
    <property type="entry name" value="ADH_SHORT"/>
    <property type="match status" value="1"/>
</dbReference>
<evidence type="ECO:0000256" key="2">
    <source>
        <dbReference type="ARBA" id="ARBA00022857"/>
    </source>
</evidence>
<feature type="compositionally biased region" description="Acidic residues" evidence="7">
    <location>
        <begin position="1"/>
        <end position="10"/>
    </location>
</feature>
<dbReference type="CDD" id="cd12148">
    <property type="entry name" value="fungal_TF_MHR"/>
    <property type="match status" value="1"/>
</dbReference>
<evidence type="ECO:0000313" key="10">
    <source>
        <dbReference type="Proteomes" id="UP001610335"/>
    </source>
</evidence>
<keyword evidence="4" id="KW-0238">DNA-binding</keyword>
<dbReference type="PRINTS" id="PR00080">
    <property type="entry name" value="SDRFAMILY"/>
</dbReference>
<dbReference type="Pfam" id="PF04082">
    <property type="entry name" value="Fungal_trans"/>
    <property type="match status" value="1"/>
</dbReference>